<dbReference type="PRINTS" id="PR00502">
    <property type="entry name" value="NUDIXFAMILY"/>
</dbReference>
<accession>A0A0G9MR16</accession>
<comment type="caution">
    <text evidence="17">The sequence shown here is derived from an EMBL/GenBank/DDBJ whole genome shotgun (WGS) entry which is preliminary data.</text>
</comment>
<dbReference type="GO" id="GO:0008413">
    <property type="term" value="F:8-oxo-7,8-dihydroguanosine triphosphate pyrophosphatase activity"/>
    <property type="evidence" value="ECO:0007669"/>
    <property type="project" value="TreeGrafter"/>
</dbReference>
<evidence type="ECO:0000256" key="13">
    <source>
        <dbReference type="ARBA" id="ARBA00040794"/>
    </source>
</evidence>
<evidence type="ECO:0000256" key="11">
    <source>
        <dbReference type="ARBA" id="ARBA00036904"/>
    </source>
</evidence>
<dbReference type="GO" id="GO:0046872">
    <property type="term" value="F:metal ion binding"/>
    <property type="evidence" value="ECO:0007669"/>
    <property type="project" value="UniProtKB-KW"/>
</dbReference>
<keyword evidence="7" id="KW-0378">Hydrolase</keyword>
<dbReference type="PROSITE" id="PS51462">
    <property type="entry name" value="NUDIX"/>
    <property type="match status" value="1"/>
</dbReference>
<dbReference type="Proteomes" id="UP000053070">
    <property type="component" value="Unassembled WGS sequence"/>
</dbReference>
<name>A0A0G9MR16_9SPHN</name>
<evidence type="ECO:0000256" key="7">
    <source>
        <dbReference type="ARBA" id="ARBA00022801"/>
    </source>
</evidence>
<gene>
    <name evidence="17" type="ORF">AAW01_03390</name>
</gene>
<evidence type="ECO:0000256" key="3">
    <source>
        <dbReference type="ARBA" id="ARBA00022457"/>
    </source>
</evidence>
<dbReference type="Gene3D" id="3.90.79.10">
    <property type="entry name" value="Nucleoside Triphosphate Pyrophosphohydrolase"/>
    <property type="match status" value="1"/>
</dbReference>
<dbReference type="PANTHER" id="PTHR47707">
    <property type="entry name" value="8-OXO-DGTP DIPHOSPHATASE"/>
    <property type="match status" value="1"/>
</dbReference>
<evidence type="ECO:0000256" key="16">
    <source>
        <dbReference type="ARBA" id="ARBA00042798"/>
    </source>
</evidence>
<dbReference type="GO" id="GO:0035539">
    <property type="term" value="F:8-oxo-7,8-dihydrodeoxyguanosine triphosphate pyrophosphatase activity"/>
    <property type="evidence" value="ECO:0007669"/>
    <property type="project" value="UniProtKB-EC"/>
</dbReference>
<dbReference type="SUPFAM" id="SSF55811">
    <property type="entry name" value="Nudix"/>
    <property type="match status" value="1"/>
</dbReference>
<proteinExistence type="inferred from homology"/>
<evidence type="ECO:0000256" key="1">
    <source>
        <dbReference type="ARBA" id="ARBA00001946"/>
    </source>
</evidence>
<dbReference type="EMBL" id="LBHC01000001">
    <property type="protein sequence ID" value="KLE33054.1"/>
    <property type="molecule type" value="Genomic_DNA"/>
</dbReference>
<keyword evidence="6" id="KW-0227">DNA damage</keyword>
<evidence type="ECO:0000313" key="17">
    <source>
        <dbReference type="EMBL" id="KLE33054.1"/>
    </source>
</evidence>
<keyword evidence="3" id="KW-0515">Mutator protein</keyword>
<dbReference type="PANTHER" id="PTHR47707:SF1">
    <property type="entry name" value="NUDIX HYDROLASE FAMILY PROTEIN"/>
    <property type="match status" value="1"/>
</dbReference>
<keyword evidence="18" id="KW-1185">Reference proteome</keyword>
<evidence type="ECO:0000256" key="12">
    <source>
        <dbReference type="ARBA" id="ARBA00038905"/>
    </source>
</evidence>
<dbReference type="InterPro" id="IPR015797">
    <property type="entry name" value="NUDIX_hydrolase-like_dom_sf"/>
</dbReference>
<dbReference type="AlphaFoldDB" id="A0A0G9MR16"/>
<evidence type="ECO:0000256" key="5">
    <source>
        <dbReference type="ARBA" id="ARBA00022723"/>
    </source>
</evidence>
<evidence type="ECO:0000256" key="6">
    <source>
        <dbReference type="ARBA" id="ARBA00022763"/>
    </source>
</evidence>
<dbReference type="EC" id="3.6.1.55" evidence="12"/>
<organism evidence="17 18">
    <name type="scientific">Aurantiacibacter gangjinensis</name>
    <dbReference type="NCBI Taxonomy" id="502682"/>
    <lineage>
        <taxon>Bacteria</taxon>
        <taxon>Pseudomonadati</taxon>
        <taxon>Pseudomonadota</taxon>
        <taxon>Alphaproteobacteria</taxon>
        <taxon>Sphingomonadales</taxon>
        <taxon>Erythrobacteraceae</taxon>
        <taxon>Aurantiacibacter</taxon>
    </lineage>
</organism>
<dbReference type="GO" id="GO:0006260">
    <property type="term" value="P:DNA replication"/>
    <property type="evidence" value="ECO:0007669"/>
    <property type="project" value="UniProtKB-KW"/>
</dbReference>
<dbReference type="Pfam" id="PF00293">
    <property type="entry name" value="NUDIX"/>
    <property type="match status" value="1"/>
</dbReference>
<evidence type="ECO:0000256" key="14">
    <source>
        <dbReference type="ARBA" id="ARBA00041592"/>
    </source>
</evidence>
<dbReference type="InterPro" id="IPR000086">
    <property type="entry name" value="NUDIX_hydrolase_dom"/>
</dbReference>
<keyword evidence="4" id="KW-0235">DNA replication</keyword>
<dbReference type="GO" id="GO:0044715">
    <property type="term" value="F:8-oxo-dGDP phosphatase activity"/>
    <property type="evidence" value="ECO:0007669"/>
    <property type="project" value="TreeGrafter"/>
</dbReference>
<comment type="cofactor">
    <cofactor evidence="1">
        <name>Mg(2+)</name>
        <dbReference type="ChEBI" id="CHEBI:18420"/>
    </cofactor>
</comment>
<comment type="catalytic activity">
    <reaction evidence="11">
        <text>8-oxo-GTP + H2O = 8-oxo-GMP + diphosphate + H(+)</text>
        <dbReference type="Rhea" id="RHEA:67616"/>
        <dbReference type="ChEBI" id="CHEBI:15377"/>
        <dbReference type="ChEBI" id="CHEBI:15378"/>
        <dbReference type="ChEBI" id="CHEBI:33019"/>
        <dbReference type="ChEBI" id="CHEBI:143553"/>
        <dbReference type="ChEBI" id="CHEBI:145694"/>
    </reaction>
</comment>
<dbReference type="GO" id="GO:0006281">
    <property type="term" value="P:DNA repair"/>
    <property type="evidence" value="ECO:0007669"/>
    <property type="project" value="UniProtKB-KW"/>
</dbReference>
<sequence>MKKIPTWLLVVAVALRDGEGRLFLQERPTGKPHAGLWEFPGGKVETGESPRAALVREIGEELALTLDEAVLRPVAFAEEGCDPAIVLNLYTAQHDGSTVSPQDGQRTGWFMPAEAERLPLAPMDRQLLVAFTD</sequence>
<evidence type="ECO:0000256" key="2">
    <source>
        <dbReference type="ARBA" id="ARBA00005582"/>
    </source>
</evidence>
<keyword evidence="8" id="KW-0460">Magnesium</keyword>
<evidence type="ECO:0000256" key="9">
    <source>
        <dbReference type="ARBA" id="ARBA00023204"/>
    </source>
</evidence>
<comment type="similarity">
    <text evidence="2">Belongs to the Nudix hydrolase family.</text>
</comment>
<protein>
    <recommendedName>
        <fullName evidence="13">8-oxo-dGTP diphosphatase</fullName>
        <ecNumber evidence="12">3.6.1.55</ecNumber>
    </recommendedName>
    <alternativeName>
        <fullName evidence="16">7,8-dihydro-8-oxoguanine-triphosphatase</fullName>
    </alternativeName>
    <alternativeName>
        <fullName evidence="15">Mutator protein MutT</fullName>
    </alternativeName>
    <alternativeName>
        <fullName evidence="14">dGTP pyrophosphohydrolase</fullName>
    </alternativeName>
</protein>
<reference evidence="17 18" key="1">
    <citation type="submission" date="2015-04" db="EMBL/GenBank/DDBJ databases">
        <title>The draft genome sequence of Erythrobacr gangjinensis K7-2.</title>
        <authorList>
            <person name="Zhuang L."/>
            <person name="Liu Y."/>
            <person name="Shao Z."/>
        </authorList>
    </citation>
    <scope>NUCLEOTIDE SEQUENCE [LARGE SCALE GENOMIC DNA]</scope>
    <source>
        <strain evidence="17 18">K7-2</strain>
    </source>
</reference>
<dbReference type="InterPro" id="IPR020476">
    <property type="entry name" value="Nudix_hydrolase"/>
</dbReference>
<dbReference type="PATRIC" id="fig|502682.8.peg.691"/>
<dbReference type="STRING" id="502682.BMF35_a2100"/>
<dbReference type="KEGG" id="egn:BMF35_a2100"/>
<evidence type="ECO:0000256" key="4">
    <source>
        <dbReference type="ARBA" id="ARBA00022705"/>
    </source>
</evidence>
<dbReference type="InterPro" id="IPR047127">
    <property type="entry name" value="MutT-like"/>
</dbReference>
<comment type="catalytic activity">
    <reaction evidence="10">
        <text>8-oxo-dGTP + H2O = 8-oxo-dGMP + diphosphate + H(+)</text>
        <dbReference type="Rhea" id="RHEA:31575"/>
        <dbReference type="ChEBI" id="CHEBI:15377"/>
        <dbReference type="ChEBI" id="CHEBI:15378"/>
        <dbReference type="ChEBI" id="CHEBI:33019"/>
        <dbReference type="ChEBI" id="CHEBI:63224"/>
        <dbReference type="ChEBI" id="CHEBI:77896"/>
        <dbReference type="EC" id="3.6.1.55"/>
    </reaction>
</comment>
<keyword evidence="5" id="KW-0479">Metal-binding</keyword>
<evidence type="ECO:0000256" key="10">
    <source>
        <dbReference type="ARBA" id="ARBA00035861"/>
    </source>
</evidence>
<keyword evidence="9" id="KW-0234">DNA repair</keyword>
<dbReference type="RefSeq" id="WP_047005904.1">
    <property type="nucleotide sequence ID" value="NZ_CP018097.1"/>
</dbReference>
<evidence type="ECO:0000256" key="15">
    <source>
        <dbReference type="ARBA" id="ARBA00041979"/>
    </source>
</evidence>
<evidence type="ECO:0000256" key="8">
    <source>
        <dbReference type="ARBA" id="ARBA00022842"/>
    </source>
</evidence>
<evidence type="ECO:0000313" key="18">
    <source>
        <dbReference type="Proteomes" id="UP000053070"/>
    </source>
</evidence>
<dbReference type="GO" id="GO:0044716">
    <property type="term" value="F:8-oxo-GDP phosphatase activity"/>
    <property type="evidence" value="ECO:0007669"/>
    <property type="project" value="TreeGrafter"/>
</dbReference>